<dbReference type="EMBL" id="PNYA01000005">
    <property type="protein sequence ID" value="PMS21537.1"/>
    <property type="molecule type" value="Genomic_DNA"/>
</dbReference>
<dbReference type="AlphaFoldDB" id="A0A2N7VWL4"/>
<comment type="caution">
    <text evidence="1">The sequence shown here is derived from an EMBL/GenBank/DDBJ whole genome shotgun (WGS) entry which is preliminary data.</text>
</comment>
<organism evidence="1 2">
    <name type="scientific">Trinickia dabaoshanensis</name>
    <dbReference type="NCBI Taxonomy" id="564714"/>
    <lineage>
        <taxon>Bacteria</taxon>
        <taxon>Pseudomonadati</taxon>
        <taxon>Pseudomonadota</taxon>
        <taxon>Betaproteobacteria</taxon>
        <taxon>Burkholderiales</taxon>
        <taxon>Burkholderiaceae</taxon>
        <taxon>Trinickia</taxon>
    </lineage>
</organism>
<proteinExistence type="predicted"/>
<evidence type="ECO:0000313" key="2">
    <source>
        <dbReference type="Proteomes" id="UP000235616"/>
    </source>
</evidence>
<dbReference type="Proteomes" id="UP000235616">
    <property type="component" value="Unassembled WGS sequence"/>
</dbReference>
<accession>A0A2N7VWL4</accession>
<reference evidence="1 2" key="1">
    <citation type="submission" date="2018-01" db="EMBL/GenBank/DDBJ databases">
        <title>Whole genome analyses suggest that Burkholderia sensu lato contains two further novel genera in the rhizoxinica-symbiotica group Mycetohabitans gen. nov., and Trinickia gen. nov.: implications for the evolution of diazotrophy and nodulation in the Burkholderiaceae.</title>
        <authorList>
            <person name="Estrada-de los Santos P."/>
            <person name="Palmer M."/>
            <person name="Chavez-Ramirez B."/>
            <person name="Beukes C."/>
            <person name="Steenkamp E.T."/>
            <person name="Hirsch A.M."/>
            <person name="Manyaka P."/>
            <person name="Maluk M."/>
            <person name="Lafos M."/>
            <person name="Crook M."/>
            <person name="Gross E."/>
            <person name="Simon M.F."/>
            <person name="Bueno dos Reis Junior F."/>
            <person name="Poole P.S."/>
            <person name="Venter S.N."/>
            <person name="James E.K."/>
        </authorList>
    </citation>
    <scope>NUCLEOTIDE SEQUENCE [LARGE SCALE GENOMIC DNA]</scope>
    <source>
        <strain evidence="1 2">GIMN1.004</strain>
    </source>
</reference>
<evidence type="ECO:0000313" key="1">
    <source>
        <dbReference type="EMBL" id="PMS21537.1"/>
    </source>
</evidence>
<name>A0A2N7VWL4_9BURK</name>
<gene>
    <name evidence="1" type="ORF">C0Z18_06610</name>
</gene>
<protein>
    <submittedName>
        <fullName evidence="1">Uncharacterized protein</fullName>
    </submittedName>
</protein>
<keyword evidence="2" id="KW-1185">Reference proteome</keyword>
<sequence length="225" mass="24838">MSSIHTTKIDLLLKLVGQYLEPVDRYSAASNLFWARSQQLLRLSNAPVVASVGIKGIVIFGMIMPRHGLSQAAVERLATKMNEAGLDASLKIVIAGRESDDQLVGSMKALPATNPRVLYAGPIDGLDHYAGCRYAISFDRLGYRLNASAMVNVVREGHLLFSRRGEETDNQLIDRAVRCIQLCEANPRFYLEMLAQSQPRIRAAAPEHVGDALNRFFKSVAINLE</sequence>